<dbReference type="VEuPathDB" id="FungiDB:H257_02828"/>
<protein>
    <submittedName>
        <fullName evidence="4">Uncharacterized protein</fullName>
    </submittedName>
</protein>
<feature type="compositionally biased region" description="Low complexity" evidence="1">
    <location>
        <begin position="62"/>
        <end position="100"/>
    </location>
</feature>
<dbReference type="OrthoDB" id="79305at2759"/>
<feature type="signal peptide" evidence="3">
    <location>
        <begin position="1"/>
        <end position="24"/>
    </location>
</feature>
<feature type="chain" id="PRO_5004841591" evidence="3">
    <location>
        <begin position="25"/>
        <end position="487"/>
    </location>
</feature>
<feature type="region of interest" description="Disordered" evidence="1">
    <location>
        <begin position="25"/>
        <end position="222"/>
    </location>
</feature>
<keyword evidence="2" id="KW-0812">Transmembrane</keyword>
<keyword evidence="2" id="KW-0472">Membrane</keyword>
<dbReference type="RefSeq" id="XP_009824950.1">
    <property type="nucleotide sequence ID" value="XM_009826648.1"/>
</dbReference>
<reference evidence="4" key="1">
    <citation type="submission" date="2013-12" db="EMBL/GenBank/DDBJ databases">
        <title>The Genome Sequence of Aphanomyces astaci APO3.</title>
        <authorList>
            <consortium name="The Broad Institute Genomics Platform"/>
            <person name="Russ C."/>
            <person name="Tyler B."/>
            <person name="van West P."/>
            <person name="Dieguez-Uribeondo J."/>
            <person name="Young S.K."/>
            <person name="Zeng Q."/>
            <person name="Gargeya S."/>
            <person name="Fitzgerald M."/>
            <person name="Abouelleil A."/>
            <person name="Alvarado L."/>
            <person name="Chapman S.B."/>
            <person name="Gainer-Dewar J."/>
            <person name="Goldberg J."/>
            <person name="Griggs A."/>
            <person name="Gujja S."/>
            <person name="Hansen M."/>
            <person name="Howarth C."/>
            <person name="Imamovic A."/>
            <person name="Ireland A."/>
            <person name="Larimer J."/>
            <person name="McCowan C."/>
            <person name="Murphy C."/>
            <person name="Pearson M."/>
            <person name="Poon T.W."/>
            <person name="Priest M."/>
            <person name="Roberts A."/>
            <person name="Saif S."/>
            <person name="Shea T."/>
            <person name="Sykes S."/>
            <person name="Wortman J."/>
            <person name="Nusbaum C."/>
            <person name="Birren B."/>
        </authorList>
    </citation>
    <scope>NUCLEOTIDE SEQUENCE [LARGE SCALE GENOMIC DNA]</scope>
    <source>
        <strain evidence="4">APO3</strain>
    </source>
</reference>
<keyword evidence="2" id="KW-1133">Transmembrane helix</keyword>
<feature type="compositionally biased region" description="Polar residues" evidence="1">
    <location>
        <begin position="354"/>
        <end position="364"/>
    </location>
</feature>
<name>W4GZ41_APHAT</name>
<organism evidence="4">
    <name type="scientific">Aphanomyces astaci</name>
    <name type="common">Crayfish plague agent</name>
    <dbReference type="NCBI Taxonomy" id="112090"/>
    <lineage>
        <taxon>Eukaryota</taxon>
        <taxon>Sar</taxon>
        <taxon>Stramenopiles</taxon>
        <taxon>Oomycota</taxon>
        <taxon>Saprolegniomycetes</taxon>
        <taxon>Saprolegniales</taxon>
        <taxon>Verrucalvaceae</taxon>
        <taxon>Aphanomyces</taxon>
    </lineage>
</organism>
<dbReference type="STRING" id="112090.W4GZ41"/>
<feature type="region of interest" description="Disordered" evidence="1">
    <location>
        <begin position="278"/>
        <end position="326"/>
    </location>
</feature>
<evidence type="ECO:0000256" key="3">
    <source>
        <dbReference type="SAM" id="SignalP"/>
    </source>
</evidence>
<gene>
    <name evidence="4" type="ORF">H257_02828</name>
</gene>
<evidence type="ECO:0000256" key="2">
    <source>
        <dbReference type="SAM" id="Phobius"/>
    </source>
</evidence>
<feature type="compositionally biased region" description="Polar residues" evidence="1">
    <location>
        <begin position="280"/>
        <end position="294"/>
    </location>
</feature>
<feature type="compositionally biased region" description="Pro residues" evidence="1">
    <location>
        <begin position="46"/>
        <end position="61"/>
    </location>
</feature>
<evidence type="ECO:0000256" key="1">
    <source>
        <dbReference type="SAM" id="MobiDB-lite"/>
    </source>
</evidence>
<feature type="region of interest" description="Disordered" evidence="1">
    <location>
        <begin position="350"/>
        <end position="374"/>
    </location>
</feature>
<keyword evidence="3" id="KW-0732">Signal</keyword>
<feature type="transmembrane region" description="Helical" evidence="2">
    <location>
        <begin position="231"/>
        <end position="252"/>
    </location>
</feature>
<evidence type="ECO:0000313" key="4">
    <source>
        <dbReference type="EMBL" id="ETV84932.1"/>
    </source>
</evidence>
<dbReference type="EMBL" id="KI913118">
    <property type="protein sequence ID" value="ETV84932.1"/>
    <property type="molecule type" value="Genomic_DNA"/>
</dbReference>
<dbReference type="AlphaFoldDB" id="W4GZ41"/>
<feature type="compositionally biased region" description="Low complexity" evidence="1">
    <location>
        <begin position="194"/>
        <end position="206"/>
    </location>
</feature>
<sequence length="487" mass="51231">MTCRRRTLIVAVAALLICTGNIHADNFTQTSTDRPNPVRTTNTPTTSPPTSPPTTSPPPVTSAPTTAPVTSAPTTAPVTSAPTTAPVTSAPTTAPVTSAPTTPPPAPSTPPPTTTPVAPTPPPPSSTTHEPPATTSPPAPETTSTPPRPTALNINPSTTAPPPPTSTEAPRAPETTPPPLHLPDENDVVGSYDPSLSLPSASSIAPRKSVDPSSSSQEEAHVTDDATNTKYIIILGSVIAGVVCIVLAAVLVRRRFQRASESDKSLFVDTQRGSMAFMESTRQSSVPVLQSNSRVYGKSHLLPPPTNSTPMQRSQSRRDQSSQEPMYRLSSIHHAPDSFNQPTNMTRISEAENSDGSSATTTSDVPGGFATDVRGTDDLCRFTQASDQYSEGTYDDDYGNGSRFPSDMSRETDWSIGSKGAENPGPTLAATEWGAPPPSQDHRTTDDLLYSGRSLISIDDSSVRGSSDAWLDSSRFNAIVSSDVHTF</sequence>
<feature type="compositionally biased region" description="Low complexity" evidence="1">
    <location>
        <begin position="35"/>
        <end position="45"/>
    </location>
</feature>
<proteinExistence type="predicted"/>
<feature type="compositionally biased region" description="Pro residues" evidence="1">
    <location>
        <begin position="101"/>
        <end position="125"/>
    </location>
</feature>
<dbReference type="GeneID" id="20804824"/>
<dbReference type="PRINTS" id="PR01217">
    <property type="entry name" value="PRICHEXTENSN"/>
</dbReference>
<accession>W4GZ41</accession>